<dbReference type="AlphaFoldDB" id="A0A0E9RR11"/>
<reference evidence="1" key="1">
    <citation type="submission" date="2014-11" db="EMBL/GenBank/DDBJ databases">
        <authorList>
            <person name="Amaro Gonzalez C."/>
        </authorList>
    </citation>
    <scope>NUCLEOTIDE SEQUENCE</scope>
</reference>
<protein>
    <submittedName>
        <fullName evidence="1">Uncharacterized protein</fullName>
    </submittedName>
</protein>
<proteinExistence type="predicted"/>
<reference evidence="1" key="2">
    <citation type="journal article" date="2015" name="Fish Shellfish Immunol.">
        <title>Early steps in the European eel (Anguilla anguilla)-Vibrio vulnificus interaction in the gills: Role of the RtxA13 toxin.</title>
        <authorList>
            <person name="Callol A."/>
            <person name="Pajuelo D."/>
            <person name="Ebbesson L."/>
            <person name="Teles M."/>
            <person name="MacKenzie S."/>
            <person name="Amaro C."/>
        </authorList>
    </citation>
    <scope>NUCLEOTIDE SEQUENCE</scope>
</reference>
<dbReference type="EMBL" id="GBXM01077772">
    <property type="protein sequence ID" value="JAH30805.1"/>
    <property type="molecule type" value="Transcribed_RNA"/>
</dbReference>
<name>A0A0E9RR11_ANGAN</name>
<sequence length="23" mass="2646">MTPTLSDFRKKTEIITVNLVPEI</sequence>
<accession>A0A0E9RR11</accession>
<organism evidence="1">
    <name type="scientific">Anguilla anguilla</name>
    <name type="common">European freshwater eel</name>
    <name type="synonym">Muraena anguilla</name>
    <dbReference type="NCBI Taxonomy" id="7936"/>
    <lineage>
        <taxon>Eukaryota</taxon>
        <taxon>Metazoa</taxon>
        <taxon>Chordata</taxon>
        <taxon>Craniata</taxon>
        <taxon>Vertebrata</taxon>
        <taxon>Euteleostomi</taxon>
        <taxon>Actinopterygii</taxon>
        <taxon>Neopterygii</taxon>
        <taxon>Teleostei</taxon>
        <taxon>Anguilliformes</taxon>
        <taxon>Anguillidae</taxon>
        <taxon>Anguilla</taxon>
    </lineage>
</organism>
<evidence type="ECO:0000313" key="1">
    <source>
        <dbReference type="EMBL" id="JAH30805.1"/>
    </source>
</evidence>